<dbReference type="Pfam" id="PF18915">
    <property type="entry name" value="DUF5667"/>
    <property type="match status" value="1"/>
</dbReference>
<feature type="region of interest" description="Disordered" evidence="1">
    <location>
        <begin position="270"/>
        <end position="412"/>
    </location>
</feature>
<dbReference type="InterPro" id="IPR043725">
    <property type="entry name" value="DUF5667"/>
</dbReference>
<feature type="compositionally biased region" description="Pro residues" evidence="1">
    <location>
        <begin position="311"/>
        <end position="334"/>
    </location>
</feature>
<keyword evidence="4" id="KW-1185">Reference proteome</keyword>
<reference evidence="3 4" key="1">
    <citation type="submission" date="2018-09" db="EMBL/GenBank/DDBJ databases">
        <title>Complete genome sequence of Euzebya sp. DY32-46 isolated from seawater of Pacific Ocean.</title>
        <authorList>
            <person name="Xu L."/>
            <person name="Wu Y.-H."/>
            <person name="Xu X.-W."/>
        </authorList>
    </citation>
    <scope>NUCLEOTIDE SEQUENCE [LARGE SCALE GENOMIC DNA]</scope>
    <source>
        <strain evidence="3 4">DY32-46</strain>
    </source>
</reference>
<dbReference type="Proteomes" id="UP000264006">
    <property type="component" value="Chromosome"/>
</dbReference>
<dbReference type="RefSeq" id="WP_114593608.1">
    <property type="nucleotide sequence ID" value="NZ_CP031165.1"/>
</dbReference>
<evidence type="ECO:0000259" key="2">
    <source>
        <dbReference type="Pfam" id="PF18915"/>
    </source>
</evidence>
<protein>
    <submittedName>
        <fullName evidence="3">PxORF73 peptide</fullName>
    </submittedName>
</protein>
<organism evidence="3 4">
    <name type="scientific">Euzebya pacifica</name>
    <dbReference type="NCBI Taxonomy" id="1608957"/>
    <lineage>
        <taxon>Bacteria</taxon>
        <taxon>Bacillati</taxon>
        <taxon>Actinomycetota</taxon>
        <taxon>Nitriliruptoria</taxon>
        <taxon>Euzebyales</taxon>
    </lineage>
</organism>
<sequence>MRHADLLERLLEGDALPQDSRIGEDVPEELDRLAMLADLVSHAAEPDPIEMRAEARSDLRTTLIREANLRAAEPPPLLTRIRETVTATTERWAYSSRAAVAGGTAAMVLSTGGVAAAANGSLPGDLFYDLKLAAEDVALSFADAGVSRGEGLLQQATTRVEEAHTAAERQQAAAAAAGLRLADEHTRDGAQEYLATYLDTGDTEVLQVLGDWVVTTNRRLDLLPAVEGDAAAALADLRTSLNRIGQRIEVLATGACTSCALGVHDNPAADPSITRGNQADGTPPTPASQSPLDLTFIPPADQPFQACPCVPAAPPGAATPPPGAPAPTGSTPPPEESEVPGTGGTPPTRDPAPEPEPEPEPAPFPMPDTGPVEEQVPDPVRDAIEELIDGLPEDPGTAPSSAPMGLEDLPGS</sequence>
<feature type="domain" description="DUF5667" evidence="2">
    <location>
        <begin position="120"/>
        <end position="193"/>
    </location>
</feature>
<dbReference type="EMBL" id="CP031165">
    <property type="protein sequence ID" value="AXV09426.1"/>
    <property type="molecule type" value="Genomic_DNA"/>
</dbReference>
<dbReference type="AlphaFoldDB" id="A0A346Y4M9"/>
<gene>
    <name evidence="3" type="ORF">DVS28_a4765</name>
</gene>
<name>A0A346Y4M9_9ACTN</name>
<proteinExistence type="predicted"/>
<evidence type="ECO:0000256" key="1">
    <source>
        <dbReference type="SAM" id="MobiDB-lite"/>
    </source>
</evidence>
<evidence type="ECO:0000313" key="4">
    <source>
        <dbReference type="Proteomes" id="UP000264006"/>
    </source>
</evidence>
<dbReference type="KEGG" id="euz:DVS28_a4765"/>
<accession>A0A346Y4M9</accession>
<evidence type="ECO:0000313" key="3">
    <source>
        <dbReference type="EMBL" id="AXV09426.1"/>
    </source>
</evidence>
<dbReference type="OrthoDB" id="3402808at2"/>